<keyword evidence="12" id="KW-1185">Reference proteome</keyword>
<dbReference type="SUPFAM" id="SSF101821">
    <property type="entry name" value="Aminopeptidase/glucanase lid domain"/>
    <property type="match status" value="1"/>
</dbReference>
<keyword evidence="8 9" id="KW-0482">Metalloprotease</keyword>
<dbReference type="EC" id="3.4.11.-" evidence="10"/>
<dbReference type="RefSeq" id="WP_170077563.1">
    <property type="nucleotide sequence ID" value="NZ_JABAFA010000021.1"/>
</dbReference>
<evidence type="ECO:0000256" key="4">
    <source>
        <dbReference type="ARBA" id="ARBA00022670"/>
    </source>
</evidence>
<keyword evidence="5 9" id="KW-0479">Metal-binding</keyword>
<dbReference type="PANTHER" id="PTHR28570">
    <property type="entry name" value="ASPARTYL AMINOPEPTIDASE"/>
    <property type="match status" value="1"/>
</dbReference>
<dbReference type="GO" id="GO:0006508">
    <property type="term" value="P:proteolysis"/>
    <property type="evidence" value="ECO:0007669"/>
    <property type="project" value="UniProtKB-KW"/>
</dbReference>
<dbReference type="GO" id="GO:0008270">
    <property type="term" value="F:zinc ion binding"/>
    <property type="evidence" value="ECO:0007669"/>
    <property type="project" value="InterPro"/>
</dbReference>
<dbReference type="PANTHER" id="PTHR28570:SF2">
    <property type="entry name" value="M18 FAMILY AMINOPEPTIDASE 1-RELATED"/>
    <property type="match status" value="1"/>
</dbReference>
<keyword evidence="4 9" id="KW-0645">Protease</keyword>
<comment type="cofactor">
    <cofactor evidence="1 10">
        <name>Zn(2+)</name>
        <dbReference type="ChEBI" id="CHEBI:29105"/>
    </cofactor>
</comment>
<dbReference type="Pfam" id="PF02127">
    <property type="entry name" value="Peptidase_M18"/>
    <property type="match status" value="1"/>
</dbReference>
<dbReference type="NCBIfam" id="NF002600">
    <property type="entry name" value="PRK02256.1"/>
    <property type="match status" value="1"/>
</dbReference>
<proteinExistence type="inferred from homology"/>
<reference evidence="11 12" key="1">
    <citation type="submission" date="2020-04" db="EMBL/GenBank/DDBJ databases">
        <authorList>
            <person name="Hitch T.C.A."/>
            <person name="Wylensek D."/>
            <person name="Clavel T."/>
        </authorList>
    </citation>
    <scope>NUCLEOTIDE SEQUENCE [LARGE SCALE GENOMIC DNA]</scope>
    <source>
        <strain evidence="11 12">PG-130-P53-12</strain>
    </source>
</reference>
<keyword evidence="3 9" id="KW-0031">Aminopeptidase</keyword>
<protein>
    <recommendedName>
        <fullName evidence="10">M18 family aminopeptidase</fullName>
        <ecNumber evidence="10">3.4.11.-</ecNumber>
    </recommendedName>
</protein>
<dbReference type="SUPFAM" id="SSF53187">
    <property type="entry name" value="Zn-dependent exopeptidases"/>
    <property type="match status" value="1"/>
</dbReference>
<evidence type="ECO:0000313" key="11">
    <source>
        <dbReference type="EMBL" id="NMD99149.1"/>
    </source>
</evidence>
<evidence type="ECO:0000256" key="8">
    <source>
        <dbReference type="ARBA" id="ARBA00023049"/>
    </source>
</evidence>
<evidence type="ECO:0000313" key="12">
    <source>
        <dbReference type="Proteomes" id="UP000543804"/>
    </source>
</evidence>
<evidence type="ECO:0000256" key="7">
    <source>
        <dbReference type="ARBA" id="ARBA00022833"/>
    </source>
</evidence>
<sequence length="464" mass="50858">MAEEEKKTSVYLTYSEEEKKELEALNAGYRDFLSRCKTERESVQEAVHQAEAAGYRDLAGLIEGGERLQPGDKVYAVNMKKAIVLFQIGEAPLADGMNILGAHIDTCSLDVKQNPLYEDGGLAYLDTHYYGGIKKYQWTALPLALHGVVVKKDGTVVDICIGESEDDPVFCVTDLLIHLSQEQMKKTGAKVVEGEDLDILVGNYPLKKEDKESVKAGVLALIEQKYGFAEEDFQSAELRLVPAGKARELGFDRSMTLAYGQDDRVCAYTSLRAMLENTSTRRTSCCLLVDKEEIGSVGATGMQSRFFENTVAELMRLVTGTESDLALRRCLANCKMLSSDVSSAYDALYASAYDKKNVAYLGRGMVFNKFTGARGKSGSNDANAEYLGEIRRILEAKGVRYQLAELGKVDLGGGGTIAYIMSLYGMQVVDSGVGVLSMHAPWEATSKVDVYETKKGYMAFLALA</sequence>
<evidence type="ECO:0000256" key="5">
    <source>
        <dbReference type="ARBA" id="ARBA00022723"/>
    </source>
</evidence>
<comment type="similarity">
    <text evidence="2 9">Belongs to the peptidase M18 family.</text>
</comment>
<dbReference type="GO" id="GO:0004177">
    <property type="term" value="F:aminopeptidase activity"/>
    <property type="evidence" value="ECO:0007669"/>
    <property type="project" value="UniProtKB-KW"/>
</dbReference>
<evidence type="ECO:0000256" key="9">
    <source>
        <dbReference type="RuleBase" id="RU004386"/>
    </source>
</evidence>
<keyword evidence="7 9" id="KW-0862">Zinc</keyword>
<evidence type="ECO:0000256" key="6">
    <source>
        <dbReference type="ARBA" id="ARBA00022801"/>
    </source>
</evidence>
<dbReference type="GO" id="GO:0008237">
    <property type="term" value="F:metallopeptidase activity"/>
    <property type="evidence" value="ECO:0007669"/>
    <property type="project" value="UniProtKB-KW"/>
</dbReference>
<dbReference type="EMBL" id="JABAFA010000021">
    <property type="protein sequence ID" value="NMD99149.1"/>
    <property type="molecule type" value="Genomic_DNA"/>
</dbReference>
<comment type="caution">
    <text evidence="11">The sequence shown here is derived from an EMBL/GenBank/DDBJ whole genome shotgun (WGS) entry which is preliminary data.</text>
</comment>
<accession>A0A848B4F5</accession>
<gene>
    <name evidence="11" type="ORF">HF878_06640</name>
</gene>
<dbReference type="Proteomes" id="UP000543804">
    <property type="component" value="Unassembled WGS sequence"/>
</dbReference>
<dbReference type="InterPro" id="IPR023358">
    <property type="entry name" value="Peptidase_M18_dom2"/>
</dbReference>
<dbReference type="PRINTS" id="PR00932">
    <property type="entry name" value="AMINO1PTASE"/>
</dbReference>
<dbReference type="Gene3D" id="3.40.630.10">
    <property type="entry name" value="Zn peptidases"/>
    <property type="match status" value="1"/>
</dbReference>
<evidence type="ECO:0000256" key="1">
    <source>
        <dbReference type="ARBA" id="ARBA00001947"/>
    </source>
</evidence>
<name>A0A848B4F5_9FIRM</name>
<dbReference type="InterPro" id="IPR001948">
    <property type="entry name" value="Peptidase_M18"/>
</dbReference>
<dbReference type="AlphaFoldDB" id="A0A848B4F5"/>
<organism evidence="11 12">
    <name type="scientific">Selenomonas bovis</name>
    <dbReference type="NCBI Taxonomy" id="416586"/>
    <lineage>
        <taxon>Bacteria</taxon>
        <taxon>Bacillati</taxon>
        <taxon>Bacillota</taxon>
        <taxon>Negativicutes</taxon>
        <taxon>Selenomonadales</taxon>
        <taxon>Selenomonadaceae</taxon>
        <taxon>Selenomonas</taxon>
    </lineage>
</organism>
<evidence type="ECO:0000256" key="10">
    <source>
        <dbReference type="RuleBase" id="RU004387"/>
    </source>
</evidence>
<dbReference type="GO" id="GO:0005737">
    <property type="term" value="C:cytoplasm"/>
    <property type="evidence" value="ECO:0007669"/>
    <property type="project" value="UniProtKB-ARBA"/>
</dbReference>
<keyword evidence="6 9" id="KW-0378">Hydrolase</keyword>
<evidence type="ECO:0000256" key="3">
    <source>
        <dbReference type="ARBA" id="ARBA00022438"/>
    </source>
</evidence>
<dbReference type="Gene3D" id="2.30.250.10">
    <property type="entry name" value="Aminopeptidase i, Domain 2"/>
    <property type="match status" value="1"/>
</dbReference>
<evidence type="ECO:0000256" key="2">
    <source>
        <dbReference type="ARBA" id="ARBA00008290"/>
    </source>
</evidence>